<gene>
    <name evidence="1" type="ORF">R6Y95_04220</name>
</gene>
<dbReference type="PROSITE" id="PS51257">
    <property type="entry name" value="PROKAR_LIPOPROTEIN"/>
    <property type="match status" value="1"/>
</dbReference>
<dbReference type="Proteomes" id="UP001626603">
    <property type="component" value="Chromosome"/>
</dbReference>
<dbReference type="InterPro" id="IPR045926">
    <property type="entry name" value="DUF6345"/>
</dbReference>
<sequence>MNGKIGAWAFFMLLVTVFVGTACVIPVSAGMGDDSNAIYPEFGVEYKQIYNTRNNLPNSPAIAEGFYEVFDNAGWGCNFYIGDWDRDTQRWDWDSDAAHVDSVDLVFWAGHGDDSFILLDGLLPVLAWVYFHDCNWGDQDLEWILLHSCHTTQIPGEFKAWPHWALNGAHLVCGFDTVGYDYAEDGAAVANKLFNNYKVRHAWYFGLDETHGNDVWIGTIGENAACGDDRIWGEGSVIADPPVDSEIYRWLFQCN</sequence>
<proteinExistence type="predicted"/>
<dbReference type="AlphaFoldDB" id="A0ABD8AAI8"/>
<dbReference type="Pfam" id="PF19872">
    <property type="entry name" value="DUF6345"/>
    <property type="match status" value="1"/>
</dbReference>
<evidence type="ECO:0000313" key="1">
    <source>
        <dbReference type="EMBL" id="WOX56545.1"/>
    </source>
</evidence>
<protein>
    <submittedName>
        <fullName evidence="1">DUF6345 domain-containing protein</fullName>
    </submittedName>
</protein>
<keyword evidence="2" id="KW-1185">Reference proteome</keyword>
<dbReference type="EMBL" id="CP137641">
    <property type="protein sequence ID" value="WOX56545.1"/>
    <property type="molecule type" value="Genomic_DNA"/>
</dbReference>
<name>A0ABD8AAI8_9EURY</name>
<accession>A0ABD8AAI8</accession>
<evidence type="ECO:0000313" key="2">
    <source>
        <dbReference type="Proteomes" id="UP001626603"/>
    </source>
</evidence>
<reference evidence="1 2" key="1">
    <citation type="submission" date="2023-10" db="EMBL/GenBank/DDBJ databases">
        <title>The complete genome sequence of Methanoculleus palmolei DSM 4273.</title>
        <authorList>
            <person name="Lai S.-J."/>
            <person name="You Y.-T."/>
            <person name="Chen S.-C."/>
        </authorList>
    </citation>
    <scope>NUCLEOTIDE SEQUENCE [LARGE SCALE GENOMIC DNA]</scope>
    <source>
        <strain evidence="1 2">DSM 4273</strain>
    </source>
</reference>
<organism evidence="1 2">
    <name type="scientific">Methanoculleus palmolei</name>
    <dbReference type="NCBI Taxonomy" id="72612"/>
    <lineage>
        <taxon>Archaea</taxon>
        <taxon>Methanobacteriati</taxon>
        <taxon>Methanobacteriota</taxon>
        <taxon>Stenosarchaea group</taxon>
        <taxon>Methanomicrobia</taxon>
        <taxon>Methanomicrobiales</taxon>
        <taxon>Methanomicrobiaceae</taxon>
        <taxon>Methanoculleus</taxon>
    </lineage>
</organism>